<dbReference type="AlphaFoldDB" id="A0A6P4B914"/>
<sequence>MKASSSSSSSSSSDDQPKKYPVGHSDMNYHHHQPTGNHQGYPPSSVTGYPPTVGYPHGQPGYPPQYQGYPPNAYNYHPSGPYYNPQSESPAGSAFVRGFVVMFIILITLTCISSIIVWIVLRPATPEFRVDSLTVTNFNVSKANFTANWEANIMAYNPNHRLKVYFDRVQSFVYYDEDHLSSAAVDPMFLNTKAREEMKLKLATNSMDEHVVADWVLDDIVKERNGGSVTFNMRMLVFSTFKSGVWWTRHATLKVFCEDLKVDFIGNAMDGKLAAAKDEQCIVYYS</sequence>
<dbReference type="PANTHER" id="PTHR31234">
    <property type="entry name" value="LATE EMBRYOGENESIS ABUNDANT (LEA) HYDROXYPROLINE-RICH GLYCOPROTEIN FAMILY"/>
    <property type="match status" value="1"/>
</dbReference>
<feature type="region of interest" description="Disordered" evidence="3">
    <location>
        <begin position="1"/>
        <end position="66"/>
    </location>
</feature>
<evidence type="ECO:0000256" key="1">
    <source>
        <dbReference type="ARBA" id="ARBA00004370"/>
    </source>
</evidence>
<dbReference type="Proteomes" id="UP001652623">
    <property type="component" value="Chromosome 11"/>
</dbReference>
<protein>
    <submittedName>
        <fullName evidence="6">NDR1/HIN1-like protein 12</fullName>
    </submittedName>
</protein>
<feature type="compositionally biased region" description="Low complexity" evidence="3">
    <location>
        <begin position="54"/>
        <end position="66"/>
    </location>
</feature>
<evidence type="ECO:0000313" key="6">
    <source>
        <dbReference type="RefSeq" id="XP_015900400.1"/>
    </source>
</evidence>
<dbReference type="GO" id="GO:0098542">
    <property type="term" value="P:defense response to other organism"/>
    <property type="evidence" value="ECO:0007669"/>
    <property type="project" value="InterPro"/>
</dbReference>
<keyword evidence="2 4" id="KW-0472">Membrane</keyword>
<keyword evidence="4" id="KW-1133">Transmembrane helix</keyword>
<evidence type="ECO:0000313" key="5">
    <source>
        <dbReference type="Proteomes" id="UP001652623"/>
    </source>
</evidence>
<evidence type="ECO:0000256" key="3">
    <source>
        <dbReference type="SAM" id="MobiDB-lite"/>
    </source>
</evidence>
<keyword evidence="4" id="KW-0812">Transmembrane</keyword>
<gene>
    <name evidence="6" type="primary">LOC107433615</name>
</gene>
<organism evidence="5 6">
    <name type="scientific">Ziziphus jujuba</name>
    <name type="common">Chinese jujube</name>
    <name type="synonym">Ziziphus sativa</name>
    <dbReference type="NCBI Taxonomy" id="326968"/>
    <lineage>
        <taxon>Eukaryota</taxon>
        <taxon>Viridiplantae</taxon>
        <taxon>Streptophyta</taxon>
        <taxon>Embryophyta</taxon>
        <taxon>Tracheophyta</taxon>
        <taxon>Spermatophyta</taxon>
        <taxon>Magnoliopsida</taxon>
        <taxon>eudicotyledons</taxon>
        <taxon>Gunneridae</taxon>
        <taxon>Pentapetalae</taxon>
        <taxon>rosids</taxon>
        <taxon>fabids</taxon>
        <taxon>Rosales</taxon>
        <taxon>Rhamnaceae</taxon>
        <taxon>Paliureae</taxon>
        <taxon>Ziziphus</taxon>
    </lineage>
</organism>
<dbReference type="GeneID" id="107433615"/>
<accession>A0A6P4B914</accession>
<evidence type="ECO:0000256" key="4">
    <source>
        <dbReference type="SAM" id="Phobius"/>
    </source>
</evidence>
<feature type="compositionally biased region" description="Polar residues" evidence="3">
    <location>
        <begin position="34"/>
        <end position="47"/>
    </location>
</feature>
<keyword evidence="5" id="KW-1185">Reference proteome</keyword>
<dbReference type="KEGG" id="zju:107433615"/>
<reference evidence="6" key="1">
    <citation type="submission" date="2025-08" db="UniProtKB">
        <authorList>
            <consortium name="RefSeq"/>
        </authorList>
    </citation>
    <scope>IDENTIFICATION</scope>
    <source>
        <tissue evidence="6">Seedling</tissue>
    </source>
</reference>
<comment type="subcellular location">
    <subcellularLocation>
        <location evidence="1">Membrane</location>
    </subcellularLocation>
</comment>
<feature type="compositionally biased region" description="Low complexity" evidence="3">
    <location>
        <begin position="1"/>
        <end position="13"/>
    </location>
</feature>
<dbReference type="GO" id="GO:0005886">
    <property type="term" value="C:plasma membrane"/>
    <property type="evidence" value="ECO:0007669"/>
    <property type="project" value="TreeGrafter"/>
</dbReference>
<proteinExistence type="predicted"/>
<dbReference type="InterPro" id="IPR044839">
    <property type="entry name" value="NDR1-like"/>
</dbReference>
<dbReference type="RefSeq" id="XP_015900400.1">
    <property type="nucleotide sequence ID" value="XM_016044914.4"/>
</dbReference>
<name>A0A6P4B914_ZIZJJ</name>
<feature type="transmembrane region" description="Helical" evidence="4">
    <location>
        <begin position="99"/>
        <end position="121"/>
    </location>
</feature>
<dbReference type="PANTHER" id="PTHR31234:SF55">
    <property type="entry name" value="LATE EMBRYOGENESIS ABUNDANT (LEA) HYDROXYPROLINE-RICH GLYCOPROTEIN FAMILY"/>
    <property type="match status" value="1"/>
</dbReference>
<evidence type="ECO:0000256" key="2">
    <source>
        <dbReference type="ARBA" id="ARBA00023136"/>
    </source>
</evidence>